<comment type="cofactor">
    <cofactor evidence="6">
        <name>thiamine diphosphate</name>
        <dbReference type="ChEBI" id="CHEBI:58937"/>
    </cofactor>
    <text evidence="6">Binds 1 thiamine pyrophosphate per subunit.</text>
</comment>
<protein>
    <recommendedName>
        <fullName evidence="6">2-succinyl-5-enolpyruvyl-6-hydroxy-3-cyclohexene-1-carboxylate synthase</fullName>
        <shortName evidence="6">SEPHCHC synthase</shortName>
        <ecNumber evidence="6">2.2.1.9</ecNumber>
    </recommendedName>
    <alternativeName>
        <fullName evidence="6">Menaquinone biosynthesis protein MenD</fullName>
    </alternativeName>
</protein>
<dbReference type="Proteomes" id="UP000008914">
    <property type="component" value="Chromosome"/>
</dbReference>
<feature type="domain" description="Thiamine pyrophosphate enzyme N-terminal TPP-binding" evidence="8">
    <location>
        <begin position="17"/>
        <end position="127"/>
    </location>
</feature>
<evidence type="ECO:0000256" key="2">
    <source>
        <dbReference type="ARBA" id="ARBA00022723"/>
    </source>
</evidence>
<dbReference type="InterPro" id="IPR012001">
    <property type="entry name" value="Thiamin_PyroP_enz_TPP-bd_dom"/>
</dbReference>
<evidence type="ECO:0000256" key="4">
    <source>
        <dbReference type="ARBA" id="ARBA00023052"/>
    </source>
</evidence>
<comment type="function">
    <text evidence="6">Catalyzes the thiamine diphosphate-dependent decarboxylation of 2-oxoglutarate and the subsequent addition of the resulting succinic semialdehyde-thiamine pyrophosphate anion to isochorismate to yield 2-succinyl-5-enolpyruvyl-6-hydroxy-3-cyclohexene-1-carboxylate (SEPHCHC).</text>
</comment>
<keyword evidence="4 6" id="KW-0786">Thiamine pyrophosphate</keyword>
<dbReference type="GO" id="GO:0000287">
    <property type="term" value="F:magnesium ion binding"/>
    <property type="evidence" value="ECO:0007669"/>
    <property type="project" value="UniProtKB-UniRule"/>
</dbReference>
<comment type="catalytic activity">
    <reaction evidence="6">
        <text>isochorismate + 2-oxoglutarate + H(+) = 5-enolpyruvoyl-6-hydroxy-2-succinyl-cyclohex-3-ene-1-carboxylate + CO2</text>
        <dbReference type="Rhea" id="RHEA:25593"/>
        <dbReference type="ChEBI" id="CHEBI:15378"/>
        <dbReference type="ChEBI" id="CHEBI:16526"/>
        <dbReference type="ChEBI" id="CHEBI:16810"/>
        <dbReference type="ChEBI" id="CHEBI:29780"/>
        <dbReference type="ChEBI" id="CHEBI:58818"/>
        <dbReference type="EC" id="2.2.1.9"/>
    </reaction>
</comment>
<dbReference type="UniPathway" id="UPA00079"/>
<evidence type="ECO:0000256" key="3">
    <source>
        <dbReference type="ARBA" id="ARBA00022842"/>
    </source>
</evidence>
<dbReference type="UniPathway" id="UPA01057">
    <property type="reaction ID" value="UER00164"/>
</dbReference>
<keyword evidence="10" id="KW-1185">Reference proteome</keyword>
<dbReference type="CDD" id="cd07037">
    <property type="entry name" value="TPP_PYR_MenD"/>
    <property type="match status" value="1"/>
</dbReference>
<dbReference type="SUPFAM" id="SSF52518">
    <property type="entry name" value="Thiamin diphosphate-binding fold (THDP-binding)"/>
    <property type="match status" value="2"/>
</dbReference>
<keyword evidence="3 6" id="KW-0460">Magnesium</keyword>
<keyword evidence="5 6" id="KW-0464">Manganese</keyword>
<dbReference type="STRING" id="710696.Intca_0682"/>
<dbReference type="GO" id="GO:0030145">
    <property type="term" value="F:manganese ion binding"/>
    <property type="evidence" value="ECO:0007669"/>
    <property type="project" value="UniProtKB-UniRule"/>
</dbReference>
<dbReference type="GO" id="GO:0030976">
    <property type="term" value="F:thiamine pyrophosphate binding"/>
    <property type="evidence" value="ECO:0007669"/>
    <property type="project" value="UniProtKB-UniRule"/>
</dbReference>
<accession>E6SAH7</accession>
<dbReference type="PANTHER" id="PTHR42916">
    <property type="entry name" value="2-SUCCINYL-5-ENOLPYRUVYL-6-HYDROXY-3-CYCLOHEXENE-1-CARBOXYLATE SYNTHASE"/>
    <property type="match status" value="1"/>
</dbReference>
<evidence type="ECO:0000256" key="1">
    <source>
        <dbReference type="ARBA" id="ARBA00022679"/>
    </source>
</evidence>
<dbReference type="InterPro" id="IPR029061">
    <property type="entry name" value="THDP-binding"/>
</dbReference>
<dbReference type="Pfam" id="PF02775">
    <property type="entry name" value="TPP_enzyme_C"/>
    <property type="match status" value="1"/>
</dbReference>
<dbReference type="PIRSF" id="PIRSF004983">
    <property type="entry name" value="MenD"/>
    <property type="match status" value="1"/>
</dbReference>
<comment type="similarity">
    <text evidence="6">Belongs to the TPP enzyme family. MenD subfamily.</text>
</comment>
<keyword evidence="1 6" id="KW-0808">Transferase</keyword>
<reference evidence="9 10" key="1">
    <citation type="journal article" date="2010" name="Stand. Genomic Sci.">
        <title>Complete genome sequence of Intrasporangium calvum type strain (7 KIP).</title>
        <authorList>
            <person name="Del Rio T.G."/>
            <person name="Chertkov O."/>
            <person name="Yasawong M."/>
            <person name="Lucas S."/>
            <person name="Deshpande S."/>
            <person name="Cheng J.F."/>
            <person name="Detter C."/>
            <person name="Tapia R."/>
            <person name="Han C."/>
            <person name="Goodwin L."/>
            <person name="Pitluck S."/>
            <person name="Liolios K."/>
            <person name="Ivanova N."/>
            <person name="Mavromatis K."/>
            <person name="Pati A."/>
            <person name="Chen A."/>
            <person name="Palaniappan K."/>
            <person name="Land M."/>
            <person name="Hauser L."/>
            <person name="Chang Y.J."/>
            <person name="Jeffries C.D."/>
            <person name="Rohde M."/>
            <person name="Pukall R."/>
            <person name="Sikorski J."/>
            <person name="Goker M."/>
            <person name="Woyke T."/>
            <person name="Bristow J."/>
            <person name="Eisen J.A."/>
            <person name="Markowitz V."/>
            <person name="Hugenholtz P."/>
            <person name="Kyrpides N.C."/>
            <person name="Klenk H.P."/>
            <person name="Lapidus A."/>
        </authorList>
    </citation>
    <scope>NUCLEOTIDE SEQUENCE [LARGE SCALE GENOMIC DNA]</scope>
    <source>
        <strain evidence="10">ATCC 23552 / DSM 43043 / JCM 3097 / NBRC 12989 / 7 KIP</strain>
    </source>
</reference>
<dbReference type="RefSeq" id="WP_013491547.1">
    <property type="nucleotide sequence ID" value="NC_014830.1"/>
</dbReference>
<proteinExistence type="inferred from homology"/>
<dbReference type="OrthoDB" id="9791859at2"/>
<dbReference type="GO" id="GO:0009234">
    <property type="term" value="P:menaquinone biosynthetic process"/>
    <property type="evidence" value="ECO:0007669"/>
    <property type="project" value="UniProtKB-UniRule"/>
</dbReference>
<dbReference type="Gene3D" id="3.40.50.970">
    <property type="match status" value="2"/>
</dbReference>
<dbReference type="PANTHER" id="PTHR42916:SF1">
    <property type="entry name" value="PROTEIN PHYLLO, CHLOROPLASTIC"/>
    <property type="match status" value="1"/>
</dbReference>
<comment type="cofactor">
    <cofactor evidence="6">
        <name>Mg(2+)</name>
        <dbReference type="ChEBI" id="CHEBI:18420"/>
    </cofactor>
    <cofactor evidence="6">
        <name>Mn(2+)</name>
        <dbReference type="ChEBI" id="CHEBI:29035"/>
    </cofactor>
</comment>
<evidence type="ECO:0000256" key="5">
    <source>
        <dbReference type="ARBA" id="ARBA00023211"/>
    </source>
</evidence>
<dbReference type="InterPro" id="IPR004433">
    <property type="entry name" value="MenaQ_synth_MenD"/>
</dbReference>
<keyword evidence="6" id="KW-0474">Menaquinone biosynthesis</keyword>
<evidence type="ECO:0000313" key="9">
    <source>
        <dbReference type="EMBL" id="ADU47227.1"/>
    </source>
</evidence>
<dbReference type="AlphaFoldDB" id="E6SAH7"/>
<comment type="subunit">
    <text evidence="6">Homodimer.</text>
</comment>
<dbReference type="EMBL" id="CP002343">
    <property type="protein sequence ID" value="ADU47227.1"/>
    <property type="molecule type" value="Genomic_DNA"/>
</dbReference>
<organism evidence="9 10">
    <name type="scientific">Intrasporangium calvum (strain ATCC 23552 / DSM 43043 / JCM 3097 / NBRC 12989 / NCIMB 10167 / NRRL B-3866 / 7 KIP)</name>
    <dbReference type="NCBI Taxonomy" id="710696"/>
    <lineage>
        <taxon>Bacteria</taxon>
        <taxon>Bacillati</taxon>
        <taxon>Actinomycetota</taxon>
        <taxon>Actinomycetes</taxon>
        <taxon>Micrococcales</taxon>
        <taxon>Intrasporangiaceae</taxon>
        <taxon>Intrasporangium</taxon>
    </lineage>
</organism>
<dbReference type="Pfam" id="PF02776">
    <property type="entry name" value="TPP_enzyme_N"/>
    <property type="match status" value="1"/>
</dbReference>
<dbReference type="HAMAP" id="MF_01659">
    <property type="entry name" value="MenD"/>
    <property type="match status" value="1"/>
</dbReference>
<gene>
    <name evidence="6" type="primary">menD</name>
    <name evidence="9" type="ordered locus">Intca_0682</name>
</gene>
<evidence type="ECO:0000256" key="6">
    <source>
        <dbReference type="HAMAP-Rule" id="MF_01659"/>
    </source>
</evidence>
<dbReference type="CDD" id="cd02009">
    <property type="entry name" value="TPP_SHCHC_synthase"/>
    <property type="match status" value="1"/>
</dbReference>
<dbReference type="GO" id="GO:0070204">
    <property type="term" value="F:2-succinyl-5-enolpyruvyl-6-hydroxy-3-cyclohexene-1-carboxylic-acid synthase activity"/>
    <property type="evidence" value="ECO:0007669"/>
    <property type="project" value="UniProtKB-UniRule"/>
</dbReference>
<name>E6SAH7_INTC7</name>
<dbReference type="NCBIfam" id="TIGR00173">
    <property type="entry name" value="menD"/>
    <property type="match status" value="1"/>
</dbReference>
<sequence>MPLSSLPAPGAHGLSLALLQALWSGGVREFVLAPGSRSAPLALALHRADAVGDVRLHVRVDERSAGFLALGLAKGSRRPVAVVTTSGTAVGNLLPAVMEAHHTGVPLVVVSADRPERLRGTGANQTTLQAGIFGPFAACHDLRSSDSPEALAAAAGSACVAAGPTQLNLQLDGDLMPSEADPATWWSRPAAAPAPHPASSVQNLPARIPSQPVELTTGPRTVVVAGDDAGPAACLLAEAGNWPLLAEPTSGARVGRQAIRAYRLLLGGPLRAEIDRVIVIGHPTLSRPVTSLISDPTLEVLAVRDRSGTATDPGRVARVLDAVPTLADSPTPSSVQNGSDWFDRWRAADDALSARIDAYIAQRPGSPLALAAVVADAVTPHTSLVLGSSNVIRDLDVMATPWTPHEHRFVVGNRGLAGIDGTVSTAVGIALGRPGASRTIAYLGDLTFLHDTNGLLIGPDEPRPDITFVVLNDDGGAIFAGLEQGGTPYESAFERVFGTPHGTDLAALCRAHGIEHETITEPERLATALRSEPSGIRLIEVPVSRADRRAEAERLRELARPE</sequence>
<evidence type="ECO:0000313" key="10">
    <source>
        <dbReference type="Proteomes" id="UP000008914"/>
    </source>
</evidence>
<comment type="pathway">
    <text evidence="6">Quinol/quinone metabolism; 1,4-dihydroxy-2-naphthoate biosynthesis; 1,4-dihydroxy-2-naphthoate from chorismate: step 2/7.</text>
</comment>
<dbReference type="eggNOG" id="COG1165">
    <property type="taxonomic scope" value="Bacteria"/>
</dbReference>
<evidence type="ECO:0000259" key="7">
    <source>
        <dbReference type="Pfam" id="PF02775"/>
    </source>
</evidence>
<dbReference type="KEGG" id="ica:Intca_0682"/>
<dbReference type="HOGENOM" id="CLU_006051_4_0_11"/>
<feature type="domain" description="Thiamine pyrophosphate enzyme TPP-binding" evidence="7">
    <location>
        <begin position="407"/>
        <end position="531"/>
    </location>
</feature>
<dbReference type="InterPro" id="IPR011766">
    <property type="entry name" value="TPP_enzyme_TPP-bd"/>
</dbReference>
<keyword evidence="2 6" id="KW-0479">Metal-binding</keyword>
<dbReference type="Gene3D" id="3.40.50.1220">
    <property type="entry name" value="TPP-binding domain"/>
    <property type="match status" value="1"/>
</dbReference>
<comment type="pathway">
    <text evidence="6">Quinol/quinone metabolism; menaquinone biosynthesis.</text>
</comment>
<dbReference type="EC" id="2.2.1.9" evidence="6"/>
<evidence type="ECO:0000259" key="8">
    <source>
        <dbReference type="Pfam" id="PF02776"/>
    </source>
</evidence>